<dbReference type="PANTHER" id="PTHR33067">
    <property type="entry name" value="RNA-DIRECTED DNA POLYMERASE-RELATED"/>
    <property type="match status" value="1"/>
</dbReference>
<evidence type="ECO:0000313" key="3">
    <source>
        <dbReference type="EMBL" id="GAU13378.1"/>
    </source>
</evidence>
<evidence type="ECO:0000313" key="4">
    <source>
        <dbReference type="Proteomes" id="UP000242715"/>
    </source>
</evidence>
<proteinExistence type="predicted"/>
<evidence type="ECO:0000259" key="2">
    <source>
        <dbReference type="Pfam" id="PF03732"/>
    </source>
</evidence>
<reference evidence="4" key="1">
    <citation type="journal article" date="2017" name="Front. Plant Sci.">
        <title>Climate Clever Clovers: New Paradigm to Reduce the Environmental Footprint of Ruminants by Breeding Low Methanogenic Forages Utilizing Haplotype Variation.</title>
        <authorList>
            <person name="Kaur P."/>
            <person name="Appels R."/>
            <person name="Bayer P.E."/>
            <person name="Keeble-Gagnere G."/>
            <person name="Wang J."/>
            <person name="Hirakawa H."/>
            <person name="Shirasawa K."/>
            <person name="Vercoe P."/>
            <person name="Stefanova K."/>
            <person name="Durmic Z."/>
            <person name="Nichols P."/>
            <person name="Revell C."/>
            <person name="Isobe S.N."/>
            <person name="Edwards D."/>
            <person name="Erskine W."/>
        </authorList>
    </citation>
    <scope>NUCLEOTIDE SEQUENCE [LARGE SCALE GENOMIC DNA]</scope>
    <source>
        <strain evidence="4">cv. Daliak</strain>
    </source>
</reference>
<dbReference type="AlphaFoldDB" id="A0A2Z6LHQ1"/>
<evidence type="ECO:0000256" key="1">
    <source>
        <dbReference type="SAM" id="MobiDB-lite"/>
    </source>
</evidence>
<protein>
    <recommendedName>
        <fullName evidence="2">Retrotransposon gag domain-containing protein</fullName>
    </recommendedName>
</protein>
<accession>A0A2Z6LHQ1</accession>
<organism evidence="3 4">
    <name type="scientific">Trifolium subterraneum</name>
    <name type="common">Subterranean clover</name>
    <dbReference type="NCBI Taxonomy" id="3900"/>
    <lineage>
        <taxon>Eukaryota</taxon>
        <taxon>Viridiplantae</taxon>
        <taxon>Streptophyta</taxon>
        <taxon>Embryophyta</taxon>
        <taxon>Tracheophyta</taxon>
        <taxon>Spermatophyta</taxon>
        <taxon>Magnoliopsida</taxon>
        <taxon>eudicotyledons</taxon>
        <taxon>Gunneridae</taxon>
        <taxon>Pentapetalae</taxon>
        <taxon>rosids</taxon>
        <taxon>fabids</taxon>
        <taxon>Fabales</taxon>
        <taxon>Fabaceae</taxon>
        <taxon>Papilionoideae</taxon>
        <taxon>50 kb inversion clade</taxon>
        <taxon>NPAAA clade</taxon>
        <taxon>Hologalegina</taxon>
        <taxon>IRL clade</taxon>
        <taxon>Trifolieae</taxon>
        <taxon>Trifolium</taxon>
    </lineage>
</organism>
<gene>
    <name evidence="3" type="ORF">TSUD_175310</name>
</gene>
<feature type="region of interest" description="Disordered" evidence="1">
    <location>
        <begin position="364"/>
        <end position="383"/>
    </location>
</feature>
<dbReference type="EMBL" id="DF973137">
    <property type="protein sequence ID" value="GAU13378.1"/>
    <property type="molecule type" value="Genomic_DNA"/>
</dbReference>
<dbReference type="Proteomes" id="UP000242715">
    <property type="component" value="Unassembled WGS sequence"/>
</dbReference>
<name>A0A2Z6LHQ1_TRISU</name>
<dbReference type="Pfam" id="PF03732">
    <property type="entry name" value="Retrotrans_gag"/>
    <property type="match status" value="1"/>
</dbReference>
<dbReference type="InterPro" id="IPR005162">
    <property type="entry name" value="Retrotrans_gag_dom"/>
</dbReference>
<keyword evidence="4" id="KW-1185">Reference proteome</keyword>
<dbReference type="OrthoDB" id="1433558at2759"/>
<sequence>MVKQGKRNNKSNKESNKRDLLFLFLLISPIAEEIMAGIPQPQPKPDDGGGIRPCHYSPRRLAHLARPPRGARPTEMKIGLLQLLYANPFTGLPHKDPYNHLVKFYEIAGLLDATEAEEESLFVRMFPHSLLGTTKDWYLDQPTQTMTNWNTLEEKSLDRFFPHHKFMEAKTSITMFAQGSNENLCEAWDRYKSMWRKCPNHGFDELTQIHIFCNGILEQSKLLLDATAGGSLLSLSAADATTIIEKMALNDRQSERNRLTAQKKPDILELDTSDVMLAQNKLLTNTIEELSKQMSKLISIQEGQSKAKQVAYCQLCTGDHPTGHCPPNDEEQNQQHQKNIDVMMRSFETQLGQIAKQVANNNNQGGSFTANTETNPKEQCKSITTRSGKEIGKGIGDNLQTEEAVVERREKFEEEVEESENERVRDNKKKQQSPPVQNLPYPHAPTKKDKERQYARFLDIFNRLQINIPFSEALEQMPTYAKFMKEILTKKRKFTDEETIHLDASCSAIIQRTLPQKEKDPGRVTLPVTIGNASLGKALIADKFFTRPSGIAEDVLVKVDKFMFPIDFVVMDIEEDEDVPLILGRPFMKTAHMMIDIDDRMMKRRVQDEEVSFNLWETMKNSKDKGVCFKMDATEDVFLDLKKQLHKPSSLKQALTNAFNELDPDKDQEIEDFQKKLDELKEVSPLEATLEELKDEPKTVEVKPELRTLPSHLKYVFLEEDSNKLVIISSSLSTYEENSLIKVLKANKEAIGWVLSNLKGINPSYCMHNIMMEEDYKPVAQ</sequence>
<feature type="region of interest" description="Disordered" evidence="1">
    <location>
        <begin position="388"/>
        <end position="449"/>
    </location>
</feature>
<feature type="compositionally biased region" description="Polar residues" evidence="1">
    <location>
        <begin position="364"/>
        <end position="374"/>
    </location>
</feature>
<dbReference type="InterPro" id="IPR021109">
    <property type="entry name" value="Peptidase_aspartic_dom_sf"/>
</dbReference>
<feature type="domain" description="Retrotransposon gag" evidence="2">
    <location>
        <begin position="124"/>
        <end position="216"/>
    </location>
</feature>
<dbReference type="PANTHER" id="PTHR33067:SF9">
    <property type="entry name" value="RNA-DIRECTED DNA POLYMERASE"/>
    <property type="match status" value="1"/>
</dbReference>
<dbReference type="Gene3D" id="2.40.70.10">
    <property type="entry name" value="Acid Proteases"/>
    <property type="match status" value="1"/>
</dbReference>